<dbReference type="Proteomes" id="UP000471152">
    <property type="component" value="Unassembled WGS sequence"/>
</dbReference>
<gene>
    <name evidence="2" type="ORF">G3R41_04725</name>
    <name evidence="1" type="ORF">GCU67_04725</name>
</gene>
<dbReference type="Proteomes" id="UP000468828">
    <property type="component" value="Unassembled WGS sequence"/>
</dbReference>
<accession>A0A6P0H698</accession>
<dbReference type="RefSeq" id="WP_163609923.1">
    <property type="nucleotide sequence ID" value="NZ_JAAGWB010000013.1"/>
</dbReference>
<evidence type="ECO:0000313" key="3">
    <source>
        <dbReference type="Proteomes" id="UP000468828"/>
    </source>
</evidence>
<comment type="caution">
    <text evidence="2">The sequence shown here is derived from an EMBL/GenBank/DDBJ whole genome shotgun (WGS) entry which is preliminary data.</text>
</comment>
<dbReference type="EMBL" id="JAAGWB010000013">
    <property type="protein sequence ID" value="NEN50246.1"/>
    <property type="molecule type" value="Genomic_DNA"/>
</dbReference>
<evidence type="ECO:0000313" key="2">
    <source>
        <dbReference type="EMBL" id="NEN50246.1"/>
    </source>
</evidence>
<evidence type="ECO:0000313" key="1">
    <source>
        <dbReference type="EMBL" id="NEK93479.1"/>
    </source>
</evidence>
<reference evidence="1 3" key="1">
    <citation type="submission" date="2020-01" db="EMBL/GenBank/DDBJ databases">
        <title>the WGS Modestobacter muralis CPCC 204518.</title>
        <authorList>
            <person name="Jiang Z."/>
        </authorList>
    </citation>
    <scope>NUCLEOTIDE SEQUENCE [LARGE SCALE GENOMIC DNA]</scope>
    <source>
        <strain evidence="1 3">DSM 100205</strain>
    </source>
</reference>
<dbReference type="AlphaFoldDB" id="A0A6P0H698"/>
<name>A0A6P0H698_9ACTN</name>
<sequence>MRVEPFEETATASDQADWLEANLLCGGTNTVSSASLARVLGLVEDFTPHRTFFDEETDESLDEEILDPERDQLLERVWTELSYRAEVMGDSYPFELKARGEDFTLSVAAATTAGVQSGRNCYVACLMIALCRQSIVMQAAVGDELPELKRASDRIMQILSFKAAAHFIGGDAYWFGWPRIDSAKSYTAALQTIVDSLGFGKLRQAAPAWASGAEKDGTVDVVAWRSFPDKSYGSLVMYGQVASGKNWRGKSITTHIDGYFHEWFEDIPAKHWVPAMFMPFTLHATAGSTKTHSREEVMRGMARRDERDFGIIFDRLRVTSLNAVDEASVCPADALHMHTHDELIGELAAWTKHIREYAAK</sequence>
<evidence type="ECO:0000313" key="4">
    <source>
        <dbReference type="Proteomes" id="UP000471152"/>
    </source>
</evidence>
<organism evidence="2 4">
    <name type="scientific">Modestobacter muralis</name>
    <dbReference type="NCBI Taxonomy" id="1608614"/>
    <lineage>
        <taxon>Bacteria</taxon>
        <taxon>Bacillati</taxon>
        <taxon>Actinomycetota</taxon>
        <taxon>Actinomycetes</taxon>
        <taxon>Geodermatophilales</taxon>
        <taxon>Geodermatophilaceae</taxon>
        <taxon>Modestobacter</taxon>
    </lineage>
</organism>
<dbReference type="EMBL" id="JAAGWH010000013">
    <property type="protein sequence ID" value="NEK93479.1"/>
    <property type="molecule type" value="Genomic_DNA"/>
</dbReference>
<proteinExistence type="predicted"/>
<reference evidence="2 4" key="2">
    <citation type="submission" date="2020-02" db="EMBL/GenBank/DDBJ databases">
        <title>The WGS of Modestobacter muralis DSM 100205.</title>
        <authorList>
            <person name="Jiang Z."/>
        </authorList>
    </citation>
    <scope>NUCLEOTIDE SEQUENCE [LARGE SCALE GENOMIC DNA]</scope>
    <source>
        <strain evidence="2 4">DSM 100205</strain>
    </source>
</reference>
<protein>
    <submittedName>
        <fullName evidence="2">Uncharacterized protein</fullName>
    </submittedName>
</protein>
<keyword evidence="3" id="KW-1185">Reference proteome</keyword>